<keyword evidence="1" id="KW-0732">Signal</keyword>
<dbReference type="Pfam" id="PF11578">
    <property type="entry name" value="DUF3237"/>
    <property type="match status" value="1"/>
</dbReference>
<evidence type="ECO:0000313" key="3">
    <source>
        <dbReference type="Proteomes" id="UP000244248"/>
    </source>
</evidence>
<evidence type="ECO:0000256" key="1">
    <source>
        <dbReference type="SAM" id="SignalP"/>
    </source>
</evidence>
<keyword evidence="3" id="KW-1185">Reference proteome</keyword>
<evidence type="ECO:0000313" key="2">
    <source>
        <dbReference type="EMBL" id="PTU32902.1"/>
    </source>
</evidence>
<dbReference type="PANTHER" id="PTHR37315:SF1">
    <property type="entry name" value="UPF0311 PROTEIN BLR7842"/>
    <property type="match status" value="1"/>
</dbReference>
<dbReference type="AlphaFoldDB" id="A0A2T5MK01"/>
<gene>
    <name evidence="2" type="ORF">CJD38_01960</name>
</gene>
<feature type="signal peptide" evidence="1">
    <location>
        <begin position="1"/>
        <end position="28"/>
    </location>
</feature>
<proteinExistence type="predicted"/>
<reference evidence="2 3" key="1">
    <citation type="submission" date="2018-04" db="EMBL/GenBank/DDBJ databases">
        <title>Novel species isolated from glacier.</title>
        <authorList>
            <person name="Liu Q."/>
            <person name="Xin Y.-H."/>
        </authorList>
    </citation>
    <scope>NUCLEOTIDE SEQUENCE [LARGE SCALE GENOMIC DNA]</scope>
    <source>
        <strain evidence="2 3">GT1R17</strain>
    </source>
</reference>
<name>A0A2T5MK01_9GAMM</name>
<dbReference type="EMBL" id="QANS01000001">
    <property type="protein sequence ID" value="PTU32902.1"/>
    <property type="molecule type" value="Genomic_DNA"/>
</dbReference>
<dbReference type="Gene3D" id="2.40.160.20">
    <property type="match status" value="1"/>
</dbReference>
<organism evidence="2 3">
    <name type="scientific">Stenotrophobium rhamnosiphilum</name>
    <dbReference type="NCBI Taxonomy" id="2029166"/>
    <lineage>
        <taxon>Bacteria</taxon>
        <taxon>Pseudomonadati</taxon>
        <taxon>Pseudomonadota</taxon>
        <taxon>Gammaproteobacteria</taxon>
        <taxon>Nevskiales</taxon>
        <taxon>Nevskiaceae</taxon>
        <taxon>Stenotrophobium</taxon>
    </lineage>
</organism>
<protein>
    <submittedName>
        <fullName evidence="2">DUF3237 domain-containing protein</fullName>
    </submittedName>
</protein>
<feature type="chain" id="PRO_5015618391" evidence="1">
    <location>
        <begin position="29"/>
        <end position="180"/>
    </location>
</feature>
<sequence length="180" mass="19820">MLSVQLCGWALLALLLAGGIAMSEQPQAHPYQMDRLFSYTGTLQAPPEVIGPVPEGIRATFYITGGDVDGPKIKGHLRHAGGDWFTVRPDGIGVLDVRTTIETNDGALIYLSYLGYGDLGVDGYEKFLRGDLPKRLTLRTSPQFRTAHPDYLWLQRVMCVGVGDVDLEKFVASYDVYAVR</sequence>
<dbReference type="Proteomes" id="UP000244248">
    <property type="component" value="Unassembled WGS sequence"/>
</dbReference>
<dbReference type="PANTHER" id="PTHR37315">
    <property type="entry name" value="UPF0311 PROTEIN BLR7842"/>
    <property type="match status" value="1"/>
</dbReference>
<comment type="caution">
    <text evidence="2">The sequence shown here is derived from an EMBL/GenBank/DDBJ whole genome shotgun (WGS) entry which is preliminary data.</text>
</comment>
<dbReference type="InterPro" id="IPR020915">
    <property type="entry name" value="UPF0311"/>
</dbReference>
<accession>A0A2T5MK01</accession>